<dbReference type="Pfam" id="PF07905">
    <property type="entry name" value="PucR"/>
    <property type="match status" value="1"/>
</dbReference>
<evidence type="ECO:0000259" key="1">
    <source>
        <dbReference type="Pfam" id="PF07905"/>
    </source>
</evidence>
<evidence type="ECO:0000313" key="4">
    <source>
        <dbReference type="Proteomes" id="UP000433181"/>
    </source>
</evidence>
<reference evidence="3 4" key="1">
    <citation type="submission" date="2019-08" db="EMBL/GenBank/DDBJ databases">
        <title>In-depth cultivation of the pig gut microbiome towards novel bacterial diversity and tailored functional studies.</title>
        <authorList>
            <person name="Wylensek D."/>
            <person name="Hitch T.C.A."/>
            <person name="Clavel T."/>
        </authorList>
    </citation>
    <scope>NUCLEOTIDE SEQUENCE [LARGE SCALE GENOMIC DNA]</scope>
    <source>
        <strain evidence="3 4">WCA-693-APC-5D-A</strain>
    </source>
</reference>
<dbReference type="InterPro" id="IPR051448">
    <property type="entry name" value="CdaR-like_regulators"/>
</dbReference>
<organism evidence="3 4">
    <name type="scientific">Anaerovibrio slackiae</name>
    <dbReference type="NCBI Taxonomy" id="2652309"/>
    <lineage>
        <taxon>Bacteria</taxon>
        <taxon>Bacillati</taxon>
        <taxon>Bacillota</taxon>
        <taxon>Negativicutes</taxon>
        <taxon>Selenomonadales</taxon>
        <taxon>Selenomonadaceae</taxon>
        <taxon>Anaerovibrio</taxon>
    </lineage>
</organism>
<accession>A0A6I2UBP0</accession>
<dbReference type="InterPro" id="IPR025736">
    <property type="entry name" value="PucR_C-HTH_dom"/>
</dbReference>
<evidence type="ECO:0000259" key="2">
    <source>
        <dbReference type="Pfam" id="PF13556"/>
    </source>
</evidence>
<feature type="domain" description="Purine catabolism PurC-like" evidence="1">
    <location>
        <begin position="7"/>
        <end position="126"/>
    </location>
</feature>
<protein>
    <submittedName>
        <fullName evidence="3">PucR family transcriptional regulator</fullName>
    </submittedName>
</protein>
<dbReference type="EMBL" id="VUNR01000014">
    <property type="protein sequence ID" value="MSU08933.1"/>
    <property type="molecule type" value="Genomic_DNA"/>
</dbReference>
<comment type="caution">
    <text evidence="3">The sequence shown here is derived from an EMBL/GenBank/DDBJ whole genome shotgun (WGS) entry which is preliminary data.</text>
</comment>
<dbReference type="Gene3D" id="1.10.10.2840">
    <property type="entry name" value="PucR C-terminal helix-turn-helix domain"/>
    <property type="match status" value="1"/>
</dbReference>
<dbReference type="PANTHER" id="PTHR33744">
    <property type="entry name" value="CARBOHYDRATE DIACID REGULATOR"/>
    <property type="match status" value="1"/>
</dbReference>
<dbReference type="RefSeq" id="WP_154407099.1">
    <property type="nucleotide sequence ID" value="NZ_VUNR01000014.1"/>
</dbReference>
<proteinExistence type="predicted"/>
<dbReference type="InterPro" id="IPR042070">
    <property type="entry name" value="PucR_C-HTH_sf"/>
</dbReference>
<dbReference type="InterPro" id="IPR012914">
    <property type="entry name" value="PucR_dom"/>
</dbReference>
<keyword evidence="4" id="KW-1185">Reference proteome</keyword>
<sequence length="240" mass="26586">MLTCGDLKNLPVLQKIKYLTGDSGLANPIRWTFVPETEKLEPWIHGGELLLLSGALSQRRGFRLGQVLLDAMRLKMAGAVLLVGDSYIQKVPREAIARAIEQDFAIMAIPWNVPLVDIQEAVARAIVMSDTQLTLDNALDFLLQGRISAREYAGFVLAPFLAQEERTCRGLLETLESYFACNGNTIKAAELLFVHRNTVKYRLGQAEAILGCSLSDAGVRLKVQLALYIRSQEQDNGKKV</sequence>
<dbReference type="GeneID" id="96778866"/>
<dbReference type="Pfam" id="PF13556">
    <property type="entry name" value="HTH_30"/>
    <property type="match status" value="1"/>
</dbReference>
<dbReference type="AlphaFoldDB" id="A0A6I2UBP0"/>
<dbReference type="PANTHER" id="PTHR33744:SF1">
    <property type="entry name" value="DNA-BINDING TRANSCRIPTIONAL ACTIVATOR ADER"/>
    <property type="match status" value="1"/>
</dbReference>
<gene>
    <name evidence="3" type="ORF">FYJ84_08045</name>
</gene>
<evidence type="ECO:0000313" key="3">
    <source>
        <dbReference type="EMBL" id="MSU08933.1"/>
    </source>
</evidence>
<name>A0A6I2UBP0_9FIRM</name>
<feature type="domain" description="PucR C-terminal helix-turn-helix" evidence="2">
    <location>
        <begin position="171"/>
        <end position="228"/>
    </location>
</feature>
<dbReference type="Proteomes" id="UP000433181">
    <property type="component" value="Unassembled WGS sequence"/>
</dbReference>